<dbReference type="Pfam" id="PF01617">
    <property type="entry name" value="Surface_Ag_2"/>
    <property type="match status" value="1"/>
</dbReference>
<gene>
    <name evidence="2" type="ORF">GH714_042934</name>
</gene>
<sequence length="475" mass="49228">MSIRGKACYGILACGALVAAFGAVCTSASAGARGFYAALGGELGVANFGFPSVKTRGVPGTMLGVDRGSEQLVRFAGLDLAVPARGYSSALITAVSALTVVVISCGNASWFAFPSGEPTAEYHVGEVLEVGLNSIELGTLALSWSGRTGVEYNLSPQLSLFAEAYYLGTDAEEHAEGGPTLLRTVSSGMPSGSAGVFPVLSAGYFGGIAGHRAERRRGSKLYIAAQYKPALPVVRGFAIRESRLTAPSKLFRLMPSTSALTTEQASGTLLDPPLLRALRVEGNFEPGYTPSYEVSMYGVSGVLGYSRMGTRVELEVSFEDFRVKKSGKPVLKGGHEYFAAERAGGTQRVVFANRAISAGAAVVSVCHDLPSGPSGGGIVPYACLGGGVEFLDALGMANTRFAYQAKVGAALDLHPRVGIFAAGYYRGTLERAIRPLPTVVAIPATPSAGSPSLPSFEGNAGVRYLGVEAGIRVSL</sequence>
<name>A0A6A6JZV8_HEVBR</name>
<proteinExistence type="predicted"/>
<evidence type="ECO:0000259" key="1">
    <source>
        <dbReference type="Pfam" id="PF01617"/>
    </source>
</evidence>
<dbReference type="Proteomes" id="UP000467840">
    <property type="component" value="Unassembled WGS sequence"/>
</dbReference>
<keyword evidence="3" id="KW-1185">Reference proteome</keyword>
<evidence type="ECO:0000313" key="3">
    <source>
        <dbReference type="Proteomes" id="UP000467840"/>
    </source>
</evidence>
<protein>
    <recommendedName>
        <fullName evidence="1">Msp4/OMP-like domain-containing protein</fullName>
    </recommendedName>
</protein>
<evidence type="ECO:0000313" key="2">
    <source>
        <dbReference type="EMBL" id="KAF2282110.1"/>
    </source>
</evidence>
<reference evidence="2 3" key="1">
    <citation type="journal article" date="2020" name="Mol. Plant">
        <title>The Chromosome-Based Rubber Tree Genome Provides New Insights into Spurge Genome Evolution and Rubber Biosynthesis.</title>
        <authorList>
            <person name="Liu J."/>
            <person name="Shi C."/>
            <person name="Shi C.C."/>
            <person name="Li W."/>
            <person name="Zhang Q.J."/>
            <person name="Zhang Y."/>
            <person name="Li K."/>
            <person name="Lu H.F."/>
            <person name="Shi C."/>
            <person name="Zhu S.T."/>
            <person name="Xiao Z.Y."/>
            <person name="Nan H."/>
            <person name="Yue Y."/>
            <person name="Zhu X.G."/>
            <person name="Wu Y."/>
            <person name="Hong X.N."/>
            <person name="Fan G.Y."/>
            <person name="Tong Y."/>
            <person name="Zhang D."/>
            <person name="Mao C.L."/>
            <person name="Liu Y.L."/>
            <person name="Hao S.J."/>
            <person name="Liu W.Q."/>
            <person name="Lv M.Q."/>
            <person name="Zhang H.B."/>
            <person name="Liu Y."/>
            <person name="Hu-Tang G.R."/>
            <person name="Wang J.P."/>
            <person name="Wang J.H."/>
            <person name="Sun Y.H."/>
            <person name="Ni S.B."/>
            <person name="Chen W.B."/>
            <person name="Zhang X.C."/>
            <person name="Jiao Y.N."/>
            <person name="Eichler E.E."/>
            <person name="Li G.H."/>
            <person name="Liu X."/>
            <person name="Gao L.Z."/>
        </authorList>
    </citation>
    <scope>NUCLEOTIDE SEQUENCE [LARGE SCALE GENOMIC DNA]</scope>
    <source>
        <strain evidence="3">cv. GT1</strain>
        <tissue evidence="2">Leaf</tissue>
    </source>
</reference>
<accession>A0A6A6JZV8</accession>
<comment type="caution">
    <text evidence="2">The sequence shown here is derived from an EMBL/GenBank/DDBJ whole genome shotgun (WGS) entry which is preliminary data.</text>
</comment>
<feature type="domain" description="Msp4/OMP-like" evidence="1">
    <location>
        <begin position="220"/>
        <end position="473"/>
    </location>
</feature>
<dbReference type="EMBL" id="JAAGAX010000511">
    <property type="protein sequence ID" value="KAF2282110.1"/>
    <property type="molecule type" value="Genomic_DNA"/>
</dbReference>
<dbReference type="Gene3D" id="2.40.160.20">
    <property type="match status" value="1"/>
</dbReference>
<organism evidence="2 3">
    <name type="scientific">Hevea brasiliensis</name>
    <name type="common">Para rubber tree</name>
    <name type="synonym">Siphonia brasiliensis</name>
    <dbReference type="NCBI Taxonomy" id="3981"/>
    <lineage>
        <taxon>Eukaryota</taxon>
        <taxon>Viridiplantae</taxon>
        <taxon>Streptophyta</taxon>
        <taxon>Embryophyta</taxon>
        <taxon>Tracheophyta</taxon>
        <taxon>Spermatophyta</taxon>
        <taxon>Magnoliopsida</taxon>
        <taxon>eudicotyledons</taxon>
        <taxon>Gunneridae</taxon>
        <taxon>Pentapetalae</taxon>
        <taxon>rosids</taxon>
        <taxon>fabids</taxon>
        <taxon>Malpighiales</taxon>
        <taxon>Euphorbiaceae</taxon>
        <taxon>Crotonoideae</taxon>
        <taxon>Micrandreae</taxon>
        <taxon>Hevea</taxon>
    </lineage>
</organism>
<dbReference type="AlphaFoldDB" id="A0A6A6JZV8"/>
<dbReference type="InterPro" id="IPR002566">
    <property type="entry name" value="Msp4_OMP-like"/>
</dbReference>
<dbReference type="InterPro" id="IPR011250">
    <property type="entry name" value="OMP/PagP_B-barrel"/>
</dbReference>
<dbReference type="SUPFAM" id="SSF56925">
    <property type="entry name" value="OMPA-like"/>
    <property type="match status" value="1"/>
</dbReference>